<name>A0ABQ8UL66_9EUKA</name>
<dbReference type="Proteomes" id="UP001141327">
    <property type="component" value="Unassembled WGS sequence"/>
</dbReference>
<evidence type="ECO:0000256" key="1">
    <source>
        <dbReference type="ARBA" id="ARBA00004496"/>
    </source>
</evidence>
<evidence type="ECO:0000256" key="6">
    <source>
        <dbReference type="SAM" id="MobiDB-lite"/>
    </source>
</evidence>
<accession>A0ABQ8UL66</accession>
<reference evidence="7" key="1">
    <citation type="journal article" date="2022" name="bioRxiv">
        <title>Genomics of Preaxostyla Flagellates Illuminates Evolutionary Transitions and the Path Towards Mitochondrial Loss.</title>
        <authorList>
            <person name="Novak L.V.F."/>
            <person name="Treitli S.C."/>
            <person name="Pyrih J."/>
            <person name="Halakuc P."/>
            <person name="Pipaliya S.V."/>
            <person name="Vacek V."/>
            <person name="Brzon O."/>
            <person name="Soukal P."/>
            <person name="Eme L."/>
            <person name="Dacks J.B."/>
            <person name="Karnkowska A."/>
            <person name="Elias M."/>
            <person name="Hampl V."/>
        </authorList>
    </citation>
    <scope>NUCLEOTIDE SEQUENCE</scope>
    <source>
        <strain evidence="7">RCP-MX</strain>
    </source>
</reference>
<dbReference type="InterPro" id="IPR004344">
    <property type="entry name" value="TTL/TTLL_fam"/>
</dbReference>
<keyword evidence="8" id="KW-1185">Reference proteome</keyword>
<feature type="compositionally biased region" description="Polar residues" evidence="6">
    <location>
        <begin position="263"/>
        <end position="273"/>
    </location>
</feature>
<dbReference type="PANTHER" id="PTHR45870:SF2">
    <property type="entry name" value="TUBULIN MONOGLYCYLASE TTLL3"/>
    <property type="match status" value="1"/>
</dbReference>
<comment type="subcellular location">
    <subcellularLocation>
        <location evidence="1">Cytoplasm</location>
    </subcellularLocation>
</comment>
<keyword evidence="2" id="KW-0963">Cytoplasm</keyword>
<keyword evidence="3" id="KW-0436">Ligase</keyword>
<evidence type="ECO:0000256" key="5">
    <source>
        <dbReference type="ARBA" id="ARBA00022840"/>
    </source>
</evidence>
<proteinExistence type="predicted"/>
<evidence type="ECO:0000313" key="8">
    <source>
        <dbReference type="Proteomes" id="UP001141327"/>
    </source>
</evidence>
<sequence>MVTSWNPLMIWVYRKCYLRFCSEPFSLGSLDGYVHLSNNSIQKDCPTFDRIEAAQGNMWSCDRFAQYLRERIGGDPFGERIQPALERIAVRTLLAVQDTVNYRKVLPGPGPGPARPGPAVWAPAPAPAQRSSRAAPMPPRLWDLAYVNLIPFPVLAAPGGLQLQVNASPCLEHSTPITGELCPQCVEDTFRVVLDHARPLQAYCTASAARAAKVPAHRPVVGADLEAAGAGGSAGDASVDARRWAVGPAPGFEETSAVVQCTPASGSPVSSPLPNAPAASVPNEGNDPWVPPPELASLDTGLWKLTYCAQVHQTPRYLQAASIKCEGQAISLA</sequence>
<evidence type="ECO:0000256" key="2">
    <source>
        <dbReference type="ARBA" id="ARBA00022490"/>
    </source>
</evidence>
<feature type="region of interest" description="Disordered" evidence="6">
    <location>
        <begin position="263"/>
        <end position="291"/>
    </location>
</feature>
<dbReference type="Gene3D" id="3.30.470.20">
    <property type="entry name" value="ATP-grasp fold, B domain"/>
    <property type="match status" value="1"/>
</dbReference>
<protein>
    <submittedName>
        <fullName evidence="7">Tubulin monoglycylase TTLL3</fullName>
    </submittedName>
</protein>
<evidence type="ECO:0000256" key="4">
    <source>
        <dbReference type="ARBA" id="ARBA00022741"/>
    </source>
</evidence>
<keyword evidence="5" id="KW-0067">ATP-binding</keyword>
<evidence type="ECO:0000256" key="3">
    <source>
        <dbReference type="ARBA" id="ARBA00022598"/>
    </source>
</evidence>
<organism evidence="7 8">
    <name type="scientific">Paratrimastix pyriformis</name>
    <dbReference type="NCBI Taxonomy" id="342808"/>
    <lineage>
        <taxon>Eukaryota</taxon>
        <taxon>Metamonada</taxon>
        <taxon>Preaxostyla</taxon>
        <taxon>Paratrimastigidae</taxon>
        <taxon>Paratrimastix</taxon>
    </lineage>
</organism>
<dbReference type="EMBL" id="JAPMOS010000018">
    <property type="protein sequence ID" value="KAJ4459563.1"/>
    <property type="molecule type" value="Genomic_DNA"/>
</dbReference>
<evidence type="ECO:0000313" key="7">
    <source>
        <dbReference type="EMBL" id="KAJ4459563.1"/>
    </source>
</evidence>
<dbReference type="InterPro" id="IPR051437">
    <property type="entry name" value="TTLL_monoglycylase"/>
</dbReference>
<dbReference type="Pfam" id="PF03133">
    <property type="entry name" value="TTL"/>
    <property type="match status" value="1"/>
</dbReference>
<comment type="caution">
    <text evidence="7">The sequence shown here is derived from an EMBL/GenBank/DDBJ whole genome shotgun (WGS) entry which is preliminary data.</text>
</comment>
<dbReference type="PANTHER" id="PTHR45870">
    <property type="entry name" value="TUBULIN MONOGLYCYLASE TTLL3"/>
    <property type="match status" value="1"/>
</dbReference>
<gene>
    <name evidence="7" type="ORF">PAPYR_4282</name>
</gene>
<keyword evidence="4" id="KW-0547">Nucleotide-binding</keyword>